<sequence>MGEQQPQPHYYTPAEYFALEEQGEVRHEYFGGEVFAMAGATKAHNLLSKAMMNGLDAALLGRQCRVFIGDVRVVIKENHHYVYPDVVVSCDPDDERDDLLVRKPLLIVEVLSDSTAAYDRSDKFKHYRQLASLRYYVLIHQNRWLVEWFHREEPDKWVYHSLDSPTDVLEIAELNLQLPLADLYAATNIAPLRLTPPPGEEPR</sequence>
<proteinExistence type="predicted"/>
<reference evidence="2" key="1">
    <citation type="submission" date="2023-07" db="EMBL/GenBank/DDBJ databases">
        <authorList>
            <person name="Kim M.K."/>
        </authorList>
    </citation>
    <scope>NUCLEOTIDE SEQUENCE</scope>
    <source>
        <strain evidence="2">ASUV-10-1</strain>
    </source>
</reference>
<dbReference type="InterPro" id="IPR008538">
    <property type="entry name" value="Uma2"/>
</dbReference>
<dbReference type="InterPro" id="IPR012296">
    <property type="entry name" value="Nuclease_put_TT1808"/>
</dbReference>
<feature type="domain" description="Putative restriction endonuclease" evidence="1">
    <location>
        <begin position="14"/>
        <end position="179"/>
    </location>
</feature>
<keyword evidence="2" id="KW-0540">Nuclease</keyword>
<keyword evidence="2" id="KW-0378">Hydrolase</keyword>
<dbReference type="PANTHER" id="PTHR36558:SF1">
    <property type="entry name" value="RESTRICTION ENDONUCLEASE DOMAIN-CONTAINING PROTEIN-RELATED"/>
    <property type="match status" value="1"/>
</dbReference>
<dbReference type="PANTHER" id="PTHR36558">
    <property type="entry name" value="GLR1098 PROTEIN"/>
    <property type="match status" value="1"/>
</dbReference>
<gene>
    <name evidence="2" type="ORF">Q5H93_12770</name>
</gene>
<dbReference type="SUPFAM" id="SSF52980">
    <property type="entry name" value="Restriction endonuclease-like"/>
    <property type="match status" value="1"/>
</dbReference>
<organism evidence="2 3">
    <name type="scientific">Hymenobacter aranciens</name>
    <dbReference type="NCBI Taxonomy" id="3063996"/>
    <lineage>
        <taxon>Bacteria</taxon>
        <taxon>Pseudomonadati</taxon>
        <taxon>Bacteroidota</taxon>
        <taxon>Cytophagia</taxon>
        <taxon>Cytophagales</taxon>
        <taxon>Hymenobacteraceae</taxon>
        <taxon>Hymenobacter</taxon>
    </lineage>
</organism>
<accession>A0ABT9BBG7</accession>
<dbReference type="RefSeq" id="WP_305006919.1">
    <property type="nucleotide sequence ID" value="NZ_JAUQSY010000007.1"/>
</dbReference>
<evidence type="ECO:0000259" key="1">
    <source>
        <dbReference type="Pfam" id="PF05685"/>
    </source>
</evidence>
<dbReference type="Gene3D" id="3.90.1570.10">
    <property type="entry name" value="tt1808, chain A"/>
    <property type="match status" value="1"/>
</dbReference>
<keyword evidence="2" id="KW-0255">Endonuclease</keyword>
<dbReference type="Pfam" id="PF05685">
    <property type="entry name" value="Uma2"/>
    <property type="match status" value="1"/>
</dbReference>
<evidence type="ECO:0000313" key="2">
    <source>
        <dbReference type="EMBL" id="MDO7875609.1"/>
    </source>
</evidence>
<dbReference type="CDD" id="cd06260">
    <property type="entry name" value="DUF820-like"/>
    <property type="match status" value="1"/>
</dbReference>
<dbReference type="EMBL" id="JAUQSY010000007">
    <property type="protein sequence ID" value="MDO7875609.1"/>
    <property type="molecule type" value="Genomic_DNA"/>
</dbReference>
<evidence type="ECO:0000313" key="3">
    <source>
        <dbReference type="Proteomes" id="UP001176429"/>
    </source>
</evidence>
<keyword evidence="3" id="KW-1185">Reference proteome</keyword>
<name>A0ABT9BBG7_9BACT</name>
<dbReference type="Proteomes" id="UP001176429">
    <property type="component" value="Unassembled WGS sequence"/>
</dbReference>
<dbReference type="InterPro" id="IPR011335">
    <property type="entry name" value="Restrct_endonuc-II-like"/>
</dbReference>
<comment type="caution">
    <text evidence="2">The sequence shown here is derived from an EMBL/GenBank/DDBJ whole genome shotgun (WGS) entry which is preliminary data.</text>
</comment>
<dbReference type="GO" id="GO:0004519">
    <property type="term" value="F:endonuclease activity"/>
    <property type="evidence" value="ECO:0007669"/>
    <property type="project" value="UniProtKB-KW"/>
</dbReference>
<protein>
    <submittedName>
        <fullName evidence="2">Uma2 family endonuclease</fullName>
    </submittedName>
</protein>